<dbReference type="OMA" id="IWTYIVS"/>
<dbReference type="PANTHER" id="PTHR23291">
    <property type="entry name" value="BAX INHIBITOR-RELATED"/>
    <property type="match status" value="1"/>
</dbReference>
<dbReference type="PANTHER" id="PTHR23291:SF47">
    <property type="entry name" value="TRANSMEMBRANE BAX INHIBITOR MOTIF CONTAINING 7"/>
    <property type="match status" value="1"/>
</dbReference>
<dbReference type="RefSeq" id="XP_001023586.1">
    <property type="nucleotide sequence ID" value="XM_001023586.3"/>
</dbReference>
<feature type="transmembrane region" description="Helical" evidence="5">
    <location>
        <begin position="172"/>
        <end position="191"/>
    </location>
</feature>
<evidence type="ECO:0000256" key="2">
    <source>
        <dbReference type="ARBA" id="ARBA00022692"/>
    </source>
</evidence>
<dbReference type="InterPro" id="IPR006214">
    <property type="entry name" value="Bax_inhibitor_1-related"/>
</dbReference>
<keyword evidence="2 5" id="KW-0812">Transmembrane</keyword>
<name>Q244Z6_TETTS</name>
<reference evidence="7" key="1">
    <citation type="journal article" date="2006" name="PLoS Biol.">
        <title>Macronuclear genome sequence of the ciliate Tetrahymena thermophila, a model eukaryote.</title>
        <authorList>
            <person name="Eisen J.A."/>
            <person name="Coyne R.S."/>
            <person name="Wu M."/>
            <person name="Wu D."/>
            <person name="Thiagarajan M."/>
            <person name="Wortman J.R."/>
            <person name="Badger J.H."/>
            <person name="Ren Q."/>
            <person name="Amedeo P."/>
            <person name="Jones K.M."/>
            <person name="Tallon L.J."/>
            <person name="Delcher A.L."/>
            <person name="Salzberg S.L."/>
            <person name="Silva J.C."/>
            <person name="Haas B.J."/>
            <person name="Majoros W.H."/>
            <person name="Farzad M."/>
            <person name="Carlton J.M."/>
            <person name="Smith R.K. Jr."/>
            <person name="Garg J."/>
            <person name="Pearlman R.E."/>
            <person name="Karrer K.M."/>
            <person name="Sun L."/>
            <person name="Manning G."/>
            <person name="Elde N.C."/>
            <person name="Turkewitz A.P."/>
            <person name="Asai D.J."/>
            <person name="Wilkes D.E."/>
            <person name="Wang Y."/>
            <person name="Cai H."/>
            <person name="Collins K."/>
            <person name="Stewart B.A."/>
            <person name="Lee S.R."/>
            <person name="Wilamowska K."/>
            <person name="Weinberg Z."/>
            <person name="Ruzzo W.L."/>
            <person name="Wloga D."/>
            <person name="Gaertig J."/>
            <person name="Frankel J."/>
            <person name="Tsao C.-C."/>
            <person name="Gorovsky M.A."/>
            <person name="Keeling P.J."/>
            <person name="Waller R.F."/>
            <person name="Patron N.J."/>
            <person name="Cherry J.M."/>
            <person name="Stover N.A."/>
            <person name="Krieger C.J."/>
            <person name="del Toro C."/>
            <person name="Ryder H.F."/>
            <person name="Williamson S.C."/>
            <person name="Barbeau R.A."/>
            <person name="Hamilton E.P."/>
            <person name="Orias E."/>
        </authorList>
    </citation>
    <scope>NUCLEOTIDE SEQUENCE [LARGE SCALE GENOMIC DNA]</scope>
    <source>
        <strain evidence="7">SB210</strain>
    </source>
</reference>
<dbReference type="eggNOG" id="KOG2322">
    <property type="taxonomic scope" value="Eukaryota"/>
</dbReference>
<accession>Q244Z6</accession>
<dbReference type="Proteomes" id="UP000009168">
    <property type="component" value="Unassembled WGS sequence"/>
</dbReference>
<keyword evidence="3 5" id="KW-1133">Transmembrane helix</keyword>
<evidence type="ECO:0000313" key="7">
    <source>
        <dbReference type="Proteomes" id="UP000009168"/>
    </source>
</evidence>
<evidence type="ECO:0000313" key="6">
    <source>
        <dbReference type="EMBL" id="EAS03341.1"/>
    </source>
</evidence>
<organism evidence="6 7">
    <name type="scientific">Tetrahymena thermophila (strain SB210)</name>
    <dbReference type="NCBI Taxonomy" id="312017"/>
    <lineage>
        <taxon>Eukaryota</taxon>
        <taxon>Sar</taxon>
        <taxon>Alveolata</taxon>
        <taxon>Ciliophora</taxon>
        <taxon>Intramacronucleata</taxon>
        <taxon>Oligohymenophorea</taxon>
        <taxon>Hymenostomatida</taxon>
        <taxon>Tetrahymenina</taxon>
        <taxon>Tetrahymenidae</taxon>
        <taxon>Tetrahymena</taxon>
    </lineage>
</organism>
<feature type="transmembrane region" description="Helical" evidence="5">
    <location>
        <begin position="83"/>
        <end position="103"/>
    </location>
</feature>
<feature type="transmembrane region" description="Helical" evidence="5">
    <location>
        <begin position="226"/>
        <end position="244"/>
    </location>
</feature>
<comment type="subcellular location">
    <subcellularLocation>
        <location evidence="1">Membrane</location>
        <topology evidence="1">Multi-pass membrane protein</topology>
    </subcellularLocation>
</comment>
<proteinExistence type="inferred from homology"/>
<sequence>MNYNNNGNAGFQANNDIENFQMMGFAAAKNQQMMNQQHNQQPNNQKGFVQNNNQSADQISNNEGVALTGLSNLNLRRNFIRKVLGIICTQLIITFAFIIPSTLSQDYRDFQKRYIFIAYLSLILNIATMITLYCFRKQCMKVPNNYILLFIFTITEGYLISMITSVSQPEVVLLAGGITFAIVLFITIYACTTKNDITQKVTAIFYVSMALLVIILVASIFRSYIIQTLIGLAIVGVFCFYLVFDIQRLQGNKYLSYSYDDYIIASLDIYIDIVVIFQTVLGLANRE</sequence>
<evidence type="ECO:0000256" key="4">
    <source>
        <dbReference type="ARBA" id="ARBA00023136"/>
    </source>
</evidence>
<dbReference type="OrthoDB" id="7933078at2759"/>
<feature type="transmembrane region" description="Helical" evidence="5">
    <location>
        <begin position="203"/>
        <end position="220"/>
    </location>
</feature>
<dbReference type="AlphaFoldDB" id="Q244Z6"/>
<keyword evidence="4 5" id="KW-0472">Membrane</keyword>
<dbReference type="EMBL" id="GG662488">
    <property type="protein sequence ID" value="EAS03341.1"/>
    <property type="molecule type" value="Genomic_DNA"/>
</dbReference>
<dbReference type="GO" id="GO:0016020">
    <property type="term" value="C:membrane"/>
    <property type="evidence" value="ECO:0007669"/>
    <property type="project" value="UniProtKB-SubCell"/>
</dbReference>
<comment type="similarity">
    <text evidence="5">Belongs to the BI1 family.</text>
</comment>
<dbReference type="GeneID" id="7827157"/>
<protein>
    <submittedName>
        <fullName evidence="6">Inhibitor of apoptosis-promoting Bax1 protein</fullName>
    </submittedName>
</protein>
<feature type="transmembrane region" description="Helical" evidence="5">
    <location>
        <begin position="147"/>
        <end position="166"/>
    </location>
</feature>
<evidence type="ECO:0000256" key="1">
    <source>
        <dbReference type="ARBA" id="ARBA00004141"/>
    </source>
</evidence>
<evidence type="ECO:0000256" key="5">
    <source>
        <dbReference type="RuleBase" id="RU004379"/>
    </source>
</evidence>
<dbReference type="HOGENOM" id="CLU_058671_3_1_1"/>
<evidence type="ECO:0000256" key="3">
    <source>
        <dbReference type="ARBA" id="ARBA00022989"/>
    </source>
</evidence>
<dbReference type="Pfam" id="PF01027">
    <property type="entry name" value="Bax1-I"/>
    <property type="match status" value="1"/>
</dbReference>
<feature type="transmembrane region" description="Helical" evidence="5">
    <location>
        <begin position="115"/>
        <end position="135"/>
    </location>
</feature>
<keyword evidence="7" id="KW-1185">Reference proteome</keyword>
<dbReference type="InParanoid" id="Q244Z6"/>
<gene>
    <name evidence="6" type="ORF">TTHERM_00693210</name>
</gene>
<dbReference type="KEGG" id="tet:TTHERM_00693210"/>